<evidence type="ECO:0000256" key="4">
    <source>
        <dbReference type="ARBA" id="ARBA00023172"/>
    </source>
</evidence>
<comment type="caution">
    <text evidence="9">The sequence shown here is derived from an EMBL/GenBank/DDBJ whole genome shotgun (WGS) entry which is preliminary data.</text>
</comment>
<sequence>MRGFKTEGIILKRKDFGEADRILTVFSLQKGKISILAKGVRRITSRRAGNIELLNRSILYLHQGKGMPILTEATTLESYSRLKEDLTLSTYAYHLLELVDKLTAENQESRILYEHLVNVLKRLEKNPRQILVRAFEAKILSNLGFLSFAYQGVNVPHPGGVLGRHLRDLLKNLEELNWDEIEKIEIKEKQALELERVLRYHVERVIEGQLKSRRFLSKIATLRLRRGSQ</sequence>
<proteinExistence type="inferred from homology"/>
<evidence type="ECO:0000256" key="1">
    <source>
        <dbReference type="ARBA" id="ARBA00007452"/>
    </source>
</evidence>
<dbReference type="EMBL" id="MFDM01000023">
    <property type="protein sequence ID" value="OGE42603.1"/>
    <property type="molecule type" value="Genomic_DNA"/>
</dbReference>
<evidence type="ECO:0000256" key="7">
    <source>
        <dbReference type="HAMAP-Rule" id="MF_00201"/>
    </source>
</evidence>
<dbReference type="Gene3D" id="1.20.1440.120">
    <property type="entry name" value="Recombination protein O, C-terminal domain"/>
    <property type="match status" value="1"/>
</dbReference>
<organism evidence="9 10">
    <name type="scientific">Candidatus Daviesbacteria bacterium RIFCSPLOWO2_01_FULL_39_12</name>
    <dbReference type="NCBI Taxonomy" id="1797785"/>
    <lineage>
        <taxon>Bacteria</taxon>
        <taxon>Candidatus Daviesiibacteriota</taxon>
    </lineage>
</organism>
<feature type="domain" description="DNA replication/recombination mediator RecO N-terminal" evidence="8">
    <location>
        <begin position="1"/>
        <end position="79"/>
    </location>
</feature>
<dbReference type="Gene3D" id="2.40.50.140">
    <property type="entry name" value="Nucleic acid-binding proteins"/>
    <property type="match status" value="1"/>
</dbReference>
<dbReference type="Proteomes" id="UP000178565">
    <property type="component" value="Unassembled WGS sequence"/>
</dbReference>
<keyword evidence="5 7" id="KW-0234">DNA repair</keyword>
<dbReference type="SUPFAM" id="SSF57863">
    <property type="entry name" value="ArfGap/RecO-like zinc finger"/>
    <property type="match status" value="1"/>
</dbReference>
<dbReference type="InterPro" id="IPR012340">
    <property type="entry name" value="NA-bd_OB-fold"/>
</dbReference>
<evidence type="ECO:0000256" key="3">
    <source>
        <dbReference type="ARBA" id="ARBA00022763"/>
    </source>
</evidence>
<dbReference type="Pfam" id="PF11967">
    <property type="entry name" value="RecO_N"/>
    <property type="match status" value="1"/>
</dbReference>
<dbReference type="PANTHER" id="PTHR33991:SF1">
    <property type="entry name" value="DNA REPAIR PROTEIN RECO"/>
    <property type="match status" value="1"/>
</dbReference>
<dbReference type="PANTHER" id="PTHR33991">
    <property type="entry name" value="DNA REPAIR PROTEIN RECO"/>
    <property type="match status" value="1"/>
</dbReference>
<evidence type="ECO:0000259" key="8">
    <source>
        <dbReference type="Pfam" id="PF11967"/>
    </source>
</evidence>
<evidence type="ECO:0000256" key="2">
    <source>
        <dbReference type="ARBA" id="ARBA00021310"/>
    </source>
</evidence>
<dbReference type="SUPFAM" id="SSF50249">
    <property type="entry name" value="Nucleic acid-binding proteins"/>
    <property type="match status" value="1"/>
</dbReference>
<name>A0A1F5KNU2_9BACT</name>
<comment type="similarity">
    <text evidence="1 7">Belongs to the RecO family.</text>
</comment>
<evidence type="ECO:0000256" key="6">
    <source>
        <dbReference type="ARBA" id="ARBA00033409"/>
    </source>
</evidence>
<dbReference type="HAMAP" id="MF_00201">
    <property type="entry name" value="RecO"/>
    <property type="match status" value="1"/>
</dbReference>
<keyword evidence="4 7" id="KW-0233">DNA recombination</keyword>
<keyword evidence="3 7" id="KW-0227">DNA damage</keyword>
<dbReference type="InterPro" id="IPR022572">
    <property type="entry name" value="DNA_rep/recomb_RecO_N"/>
</dbReference>
<dbReference type="STRING" id="1797785.A3B45_00125"/>
<dbReference type="Pfam" id="PF02565">
    <property type="entry name" value="RecO_C"/>
    <property type="match status" value="2"/>
</dbReference>
<dbReference type="GO" id="GO:0043590">
    <property type="term" value="C:bacterial nucleoid"/>
    <property type="evidence" value="ECO:0007669"/>
    <property type="project" value="TreeGrafter"/>
</dbReference>
<dbReference type="NCBIfam" id="TIGR00613">
    <property type="entry name" value="reco"/>
    <property type="match status" value="1"/>
</dbReference>
<dbReference type="GO" id="GO:0006310">
    <property type="term" value="P:DNA recombination"/>
    <property type="evidence" value="ECO:0007669"/>
    <property type="project" value="UniProtKB-UniRule"/>
</dbReference>
<dbReference type="AlphaFoldDB" id="A0A1F5KNU2"/>
<gene>
    <name evidence="7" type="primary">recO</name>
    <name evidence="9" type="ORF">A3B45_00125</name>
</gene>
<dbReference type="InterPro" id="IPR042242">
    <property type="entry name" value="RecO_C"/>
</dbReference>
<protein>
    <recommendedName>
        <fullName evidence="2 7">DNA repair protein RecO</fullName>
    </recommendedName>
    <alternativeName>
        <fullName evidence="6 7">Recombination protein O</fullName>
    </alternativeName>
</protein>
<dbReference type="InterPro" id="IPR037278">
    <property type="entry name" value="ARFGAP/RecO"/>
</dbReference>
<dbReference type="InterPro" id="IPR003717">
    <property type="entry name" value="RecO"/>
</dbReference>
<accession>A0A1F5KNU2</accession>
<evidence type="ECO:0000313" key="10">
    <source>
        <dbReference type="Proteomes" id="UP000178565"/>
    </source>
</evidence>
<reference evidence="9 10" key="1">
    <citation type="journal article" date="2016" name="Nat. Commun.">
        <title>Thousands of microbial genomes shed light on interconnected biogeochemical processes in an aquifer system.</title>
        <authorList>
            <person name="Anantharaman K."/>
            <person name="Brown C.T."/>
            <person name="Hug L.A."/>
            <person name="Sharon I."/>
            <person name="Castelle C.J."/>
            <person name="Probst A.J."/>
            <person name="Thomas B.C."/>
            <person name="Singh A."/>
            <person name="Wilkins M.J."/>
            <person name="Karaoz U."/>
            <person name="Brodie E.L."/>
            <person name="Williams K.H."/>
            <person name="Hubbard S.S."/>
            <person name="Banfield J.F."/>
        </authorList>
    </citation>
    <scope>NUCLEOTIDE SEQUENCE [LARGE SCALE GENOMIC DNA]</scope>
</reference>
<evidence type="ECO:0000256" key="5">
    <source>
        <dbReference type="ARBA" id="ARBA00023204"/>
    </source>
</evidence>
<comment type="function">
    <text evidence="7">Involved in DNA repair and RecF pathway recombination.</text>
</comment>
<evidence type="ECO:0000313" key="9">
    <source>
        <dbReference type="EMBL" id="OGE42603.1"/>
    </source>
</evidence>
<dbReference type="GO" id="GO:0006302">
    <property type="term" value="P:double-strand break repair"/>
    <property type="evidence" value="ECO:0007669"/>
    <property type="project" value="TreeGrafter"/>
</dbReference>